<proteinExistence type="predicted"/>
<evidence type="ECO:0000313" key="3">
    <source>
        <dbReference type="Proteomes" id="UP000041254"/>
    </source>
</evidence>
<name>A0A0G4EP69_VITBC</name>
<dbReference type="InParanoid" id="A0A0G4EP69"/>
<feature type="region of interest" description="Disordered" evidence="1">
    <location>
        <begin position="1"/>
        <end position="22"/>
    </location>
</feature>
<feature type="compositionally biased region" description="Basic and acidic residues" evidence="1">
    <location>
        <begin position="1"/>
        <end position="16"/>
    </location>
</feature>
<keyword evidence="3" id="KW-1185">Reference proteome</keyword>
<reference evidence="2 3" key="1">
    <citation type="submission" date="2014-11" db="EMBL/GenBank/DDBJ databases">
        <authorList>
            <person name="Zhu J."/>
            <person name="Qi W."/>
            <person name="Song R."/>
        </authorList>
    </citation>
    <scope>NUCLEOTIDE SEQUENCE [LARGE SCALE GENOMIC DNA]</scope>
</reference>
<protein>
    <submittedName>
        <fullName evidence="2">Uncharacterized protein</fullName>
    </submittedName>
</protein>
<dbReference type="AlphaFoldDB" id="A0A0G4EP69"/>
<dbReference type="EMBL" id="CDMY01000280">
    <property type="protein sequence ID" value="CEL99419.1"/>
    <property type="molecule type" value="Genomic_DNA"/>
</dbReference>
<dbReference type="VEuPathDB" id="CryptoDB:Vbra_7983"/>
<evidence type="ECO:0000313" key="2">
    <source>
        <dbReference type="EMBL" id="CEL99419.1"/>
    </source>
</evidence>
<dbReference type="Proteomes" id="UP000041254">
    <property type="component" value="Unassembled WGS sequence"/>
</dbReference>
<sequence>MTDTPHGRADAEKLDPRPLPGSPAWGNVDTTLANDPFFQNVNFTGAFGDDLWLLGWTWWDYRGKLPGTEARSFFAAPDTGSALMAHRSPLLVAAVCGVMFVGRFW</sequence>
<gene>
    <name evidence="2" type="ORF">Vbra_7983</name>
</gene>
<organism evidence="2 3">
    <name type="scientific">Vitrella brassicaformis (strain CCMP3155)</name>
    <dbReference type="NCBI Taxonomy" id="1169540"/>
    <lineage>
        <taxon>Eukaryota</taxon>
        <taxon>Sar</taxon>
        <taxon>Alveolata</taxon>
        <taxon>Colpodellida</taxon>
        <taxon>Vitrellaceae</taxon>
        <taxon>Vitrella</taxon>
    </lineage>
</organism>
<evidence type="ECO:0000256" key="1">
    <source>
        <dbReference type="SAM" id="MobiDB-lite"/>
    </source>
</evidence>
<accession>A0A0G4EP69</accession>